<feature type="transmembrane region" description="Helical" evidence="2">
    <location>
        <begin position="120"/>
        <end position="137"/>
    </location>
</feature>
<feature type="transmembrane region" description="Helical" evidence="2">
    <location>
        <begin position="14"/>
        <end position="34"/>
    </location>
</feature>
<keyword evidence="2" id="KW-1133">Transmembrane helix</keyword>
<protein>
    <recommendedName>
        <fullName evidence="5">DUF475 domain-containing protein</fullName>
    </recommendedName>
</protein>
<dbReference type="RefSeq" id="WP_338006649.1">
    <property type="nucleotide sequence ID" value="NZ_JAOPKB010000001.1"/>
</dbReference>
<reference evidence="3 4" key="1">
    <citation type="submission" date="2022-09" db="EMBL/GenBank/DDBJ databases">
        <title>Enrichment on poylsaccharides allowed isolation of novel metabolic and taxonomic groups of Haloarchaea.</title>
        <authorList>
            <person name="Sorokin D.Y."/>
            <person name="Elcheninov A.G."/>
            <person name="Khizhniak T.V."/>
            <person name="Kolganova T.V."/>
            <person name="Kublanov I.V."/>
        </authorList>
    </citation>
    <scope>NUCLEOTIDE SEQUENCE [LARGE SCALE GENOMIC DNA]</scope>
    <source>
        <strain evidence="3 4">AArc-m2/3/4</strain>
    </source>
</reference>
<keyword evidence="2" id="KW-0812">Transmembrane</keyword>
<dbReference type="EMBL" id="JAOPKB010000001">
    <property type="protein sequence ID" value="MCU4971146.1"/>
    <property type="molecule type" value="Genomic_DNA"/>
</dbReference>
<feature type="transmembrane region" description="Helical" evidence="2">
    <location>
        <begin position="83"/>
        <end position="99"/>
    </location>
</feature>
<feature type="transmembrane region" description="Helical" evidence="2">
    <location>
        <begin position="143"/>
        <end position="163"/>
    </location>
</feature>
<gene>
    <name evidence="3" type="ORF">OB955_00135</name>
</gene>
<sequence>MINPVDVGLLIKNYAWLTVLILFVVEVFAVVKINRHYYSEIVPREDRVGEMSEQFRTHALTFAGMTFTVIALLVALAEDPGEFVDVLQVLAVAIALLFFTYEVSEVTETRRYWFMLQEKALGYGFLSLFIAVIILYLDAIPEVNGLVLIIGFVLVAGIRYSTVKRQFNILRRRKKKEQESRDQESNDDEEGSEVVRDEQTA</sequence>
<feature type="region of interest" description="Disordered" evidence="1">
    <location>
        <begin position="172"/>
        <end position="201"/>
    </location>
</feature>
<comment type="caution">
    <text evidence="3">The sequence shown here is derived from an EMBL/GenBank/DDBJ whole genome shotgun (WGS) entry which is preliminary data.</text>
</comment>
<keyword evidence="2" id="KW-0472">Membrane</keyword>
<evidence type="ECO:0000313" key="4">
    <source>
        <dbReference type="Proteomes" id="UP001320972"/>
    </source>
</evidence>
<evidence type="ECO:0008006" key="5">
    <source>
        <dbReference type="Google" id="ProtNLM"/>
    </source>
</evidence>
<dbReference type="Proteomes" id="UP001320972">
    <property type="component" value="Unassembled WGS sequence"/>
</dbReference>
<evidence type="ECO:0000256" key="2">
    <source>
        <dbReference type="SAM" id="Phobius"/>
    </source>
</evidence>
<keyword evidence="4" id="KW-1185">Reference proteome</keyword>
<evidence type="ECO:0000256" key="1">
    <source>
        <dbReference type="SAM" id="MobiDB-lite"/>
    </source>
</evidence>
<accession>A0ABT2Q896</accession>
<evidence type="ECO:0000313" key="3">
    <source>
        <dbReference type="EMBL" id="MCU4971146.1"/>
    </source>
</evidence>
<proteinExistence type="predicted"/>
<feature type="transmembrane region" description="Helical" evidence="2">
    <location>
        <begin position="55"/>
        <end position="77"/>
    </location>
</feature>
<name>A0ABT2Q896_9EURY</name>
<organism evidence="3 4">
    <name type="scientific">Natronoglomus mannanivorans</name>
    <dbReference type="NCBI Taxonomy" id="2979990"/>
    <lineage>
        <taxon>Archaea</taxon>
        <taxon>Methanobacteriati</taxon>
        <taxon>Methanobacteriota</taxon>
        <taxon>Stenosarchaea group</taxon>
        <taxon>Halobacteria</taxon>
        <taxon>Halobacteriales</taxon>
        <taxon>Natrialbaceae</taxon>
        <taxon>Natronoglomus</taxon>
    </lineage>
</organism>